<evidence type="ECO:0008006" key="12">
    <source>
        <dbReference type="Google" id="ProtNLM"/>
    </source>
</evidence>
<keyword evidence="5" id="KW-0560">Oxidoreductase</keyword>
<keyword evidence="7" id="KW-0503">Monooxygenase</keyword>
<dbReference type="Proteomes" id="UP000290289">
    <property type="component" value="Chromosome 2"/>
</dbReference>
<gene>
    <name evidence="10" type="ORF">DVH24_026057</name>
</gene>
<evidence type="ECO:0000256" key="1">
    <source>
        <dbReference type="ARBA" id="ARBA00001971"/>
    </source>
</evidence>
<dbReference type="InterPro" id="IPR036396">
    <property type="entry name" value="Cyt_P450_sf"/>
</dbReference>
<keyword evidence="4 8" id="KW-0479">Metal-binding</keyword>
<comment type="cofactor">
    <cofactor evidence="1 8">
        <name>heme</name>
        <dbReference type="ChEBI" id="CHEBI:30413"/>
    </cofactor>
</comment>
<dbReference type="Pfam" id="PF00067">
    <property type="entry name" value="p450"/>
    <property type="match status" value="1"/>
</dbReference>
<comment type="caution">
    <text evidence="10">The sequence shown here is derived from an EMBL/GenBank/DDBJ whole genome shotgun (WGS) entry which is preliminary data.</text>
</comment>
<keyword evidence="9" id="KW-0812">Transmembrane</keyword>
<reference evidence="10 11" key="1">
    <citation type="submission" date="2018-10" db="EMBL/GenBank/DDBJ databases">
        <title>A high-quality apple genome assembly.</title>
        <authorList>
            <person name="Hu J."/>
        </authorList>
    </citation>
    <scope>NUCLEOTIDE SEQUENCE [LARGE SCALE GENOMIC DNA]</scope>
    <source>
        <strain evidence="11">cv. HFTH1</strain>
        <tissue evidence="10">Young leaf</tissue>
    </source>
</reference>
<evidence type="ECO:0000256" key="8">
    <source>
        <dbReference type="PIRSR" id="PIRSR602401-1"/>
    </source>
</evidence>
<proteinExistence type="inferred from homology"/>
<feature type="binding site" description="axial binding residue" evidence="8">
    <location>
        <position position="476"/>
    </location>
    <ligand>
        <name>heme</name>
        <dbReference type="ChEBI" id="CHEBI:30413"/>
    </ligand>
    <ligandPart>
        <name>Fe</name>
        <dbReference type="ChEBI" id="CHEBI:18248"/>
    </ligandPart>
</feature>
<dbReference type="AlphaFoldDB" id="A0A498KIC4"/>
<dbReference type="GO" id="GO:0005506">
    <property type="term" value="F:iron ion binding"/>
    <property type="evidence" value="ECO:0007669"/>
    <property type="project" value="InterPro"/>
</dbReference>
<dbReference type="InterPro" id="IPR002401">
    <property type="entry name" value="Cyt_P450_E_grp-I"/>
</dbReference>
<evidence type="ECO:0000313" key="11">
    <source>
        <dbReference type="Proteomes" id="UP000290289"/>
    </source>
</evidence>
<comment type="similarity">
    <text evidence="2">Belongs to the cytochrome P450 family.</text>
</comment>
<dbReference type="GO" id="GO:0004497">
    <property type="term" value="F:monooxygenase activity"/>
    <property type="evidence" value="ECO:0007669"/>
    <property type="project" value="UniProtKB-KW"/>
</dbReference>
<protein>
    <recommendedName>
        <fullName evidence="12">Cytochrome P450</fullName>
    </recommendedName>
</protein>
<sequence>MGFFPIIFTSILMFLFLTVSLFILKIFTGKSIRDPNYPPVKGTVFHMFLYFNSVYNYQTVVAKTHSTFQLLVLDRSEVYTADTRNIEHVLKTNFASYSKGAFTQSILSDIFGQGIFVVDGEKWKQQRKLASFEFSTRVLRDASCSVFIRSVAKLVRVVFGISSSGGVCNMRPKRFVELFFSCLDLLMRCTLDSIFKVGFGIELHCLEGSSKEGTAFMKAFDESTALTYFRYIDPFWKLKRIFNLVIRVRKTYSKGIVLHTSFFPSYAPQFISDLRIVEIKRELKGKINKGVQKEKQGIEKEDILSRFVLENVKNPEEMNDKHMRDIILTFMFAGKDTSATTLSWLFYMLSKNPLIQEKVVQVRDVVGNQVGEAKVDEFVENITEETLERMHYLHAALTDLKDLPCSSNNADDILPDGFRVRKGDNVNYITYAMGRMPYIWGKDADDFQPERWLENGIFKPESPFKLVAFRAGPQICLGKDFAYRQMKIVAMALLSFFRFKLADETKMVTYRTMFTLQIYRWQSPYDCRSQNNLSNFFYALKNNVQGLSTMQKFVPMWFRLEFLGSLNPTFPGFDVTVECRLSTT</sequence>
<evidence type="ECO:0000256" key="2">
    <source>
        <dbReference type="ARBA" id="ARBA00010617"/>
    </source>
</evidence>
<dbReference type="SUPFAM" id="SSF48264">
    <property type="entry name" value="Cytochrome P450"/>
    <property type="match status" value="1"/>
</dbReference>
<dbReference type="GO" id="GO:0020037">
    <property type="term" value="F:heme binding"/>
    <property type="evidence" value="ECO:0007669"/>
    <property type="project" value="InterPro"/>
</dbReference>
<dbReference type="GO" id="GO:0016705">
    <property type="term" value="F:oxidoreductase activity, acting on paired donors, with incorporation or reduction of molecular oxygen"/>
    <property type="evidence" value="ECO:0007669"/>
    <property type="project" value="InterPro"/>
</dbReference>
<organism evidence="10 11">
    <name type="scientific">Malus domestica</name>
    <name type="common">Apple</name>
    <name type="synonym">Pyrus malus</name>
    <dbReference type="NCBI Taxonomy" id="3750"/>
    <lineage>
        <taxon>Eukaryota</taxon>
        <taxon>Viridiplantae</taxon>
        <taxon>Streptophyta</taxon>
        <taxon>Embryophyta</taxon>
        <taxon>Tracheophyta</taxon>
        <taxon>Spermatophyta</taxon>
        <taxon>Magnoliopsida</taxon>
        <taxon>eudicotyledons</taxon>
        <taxon>Gunneridae</taxon>
        <taxon>Pentapetalae</taxon>
        <taxon>rosids</taxon>
        <taxon>fabids</taxon>
        <taxon>Rosales</taxon>
        <taxon>Rosaceae</taxon>
        <taxon>Amygdaloideae</taxon>
        <taxon>Maleae</taxon>
        <taxon>Malus</taxon>
    </lineage>
</organism>
<keyword evidence="9" id="KW-0472">Membrane</keyword>
<evidence type="ECO:0000256" key="5">
    <source>
        <dbReference type="ARBA" id="ARBA00023002"/>
    </source>
</evidence>
<keyword evidence="3 8" id="KW-0349">Heme</keyword>
<dbReference type="InterPro" id="IPR001128">
    <property type="entry name" value="Cyt_P450"/>
</dbReference>
<evidence type="ECO:0000256" key="9">
    <source>
        <dbReference type="SAM" id="Phobius"/>
    </source>
</evidence>
<evidence type="ECO:0000256" key="3">
    <source>
        <dbReference type="ARBA" id="ARBA00022617"/>
    </source>
</evidence>
<dbReference type="PRINTS" id="PR00463">
    <property type="entry name" value="EP450I"/>
</dbReference>
<dbReference type="PRINTS" id="PR00385">
    <property type="entry name" value="P450"/>
</dbReference>
<keyword evidence="9" id="KW-1133">Transmembrane helix</keyword>
<name>A0A498KIC4_MALDO</name>
<accession>A0A498KIC4</accession>
<dbReference type="EMBL" id="RDQH01000328">
    <property type="protein sequence ID" value="RXI06921.1"/>
    <property type="molecule type" value="Genomic_DNA"/>
</dbReference>
<evidence type="ECO:0000256" key="7">
    <source>
        <dbReference type="ARBA" id="ARBA00023033"/>
    </source>
</evidence>
<feature type="transmembrane region" description="Helical" evidence="9">
    <location>
        <begin position="6"/>
        <end position="27"/>
    </location>
</feature>
<dbReference type="STRING" id="3750.A0A498KIC4"/>
<keyword evidence="6 8" id="KW-0408">Iron</keyword>
<dbReference type="Gene3D" id="1.10.630.10">
    <property type="entry name" value="Cytochrome P450"/>
    <property type="match status" value="1"/>
</dbReference>
<evidence type="ECO:0000256" key="6">
    <source>
        <dbReference type="ARBA" id="ARBA00023004"/>
    </source>
</evidence>
<evidence type="ECO:0000256" key="4">
    <source>
        <dbReference type="ARBA" id="ARBA00022723"/>
    </source>
</evidence>
<dbReference type="PANTHER" id="PTHR24296">
    <property type="entry name" value="CYTOCHROME P450"/>
    <property type="match status" value="1"/>
</dbReference>
<keyword evidence="11" id="KW-1185">Reference proteome</keyword>
<evidence type="ECO:0000313" key="10">
    <source>
        <dbReference type="EMBL" id="RXI06921.1"/>
    </source>
</evidence>